<dbReference type="InterPro" id="IPR044730">
    <property type="entry name" value="RNase_H-like_dom_plant"/>
</dbReference>
<dbReference type="Proteomes" id="UP000189703">
    <property type="component" value="Unplaced"/>
</dbReference>
<name>A0A1U8AQR8_NELNU</name>
<dbReference type="GO" id="GO:0004523">
    <property type="term" value="F:RNA-DNA hybrid ribonuclease activity"/>
    <property type="evidence" value="ECO:0007669"/>
    <property type="project" value="InterPro"/>
</dbReference>
<dbReference type="KEGG" id="nnu:104602891"/>
<dbReference type="CDD" id="cd06222">
    <property type="entry name" value="RNase_H_like"/>
    <property type="match status" value="1"/>
</dbReference>
<dbReference type="PANTHER" id="PTHR47723:SF19">
    <property type="entry name" value="POLYNUCLEOTIDYL TRANSFERASE, RIBONUCLEASE H-LIKE SUPERFAMILY PROTEIN"/>
    <property type="match status" value="1"/>
</dbReference>
<dbReference type="GO" id="GO:0003676">
    <property type="term" value="F:nucleic acid binding"/>
    <property type="evidence" value="ECO:0007669"/>
    <property type="project" value="InterPro"/>
</dbReference>
<dbReference type="Pfam" id="PF13456">
    <property type="entry name" value="RVT_3"/>
    <property type="match status" value="1"/>
</dbReference>
<dbReference type="STRING" id="4432.A0A1U8AQR8"/>
<dbReference type="SUPFAM" id="SSF53098">
    <property type="entry name" value="Ribonuclease H-like"/>
    <property type="match status" value="1"/>
</dbReference>
<sequence length="183" mass="20151">MLELPFRGNGIIKELLSTWFLAASAKNQWDIVGLGLRIQPIKGMNIKVVHLLVVPEVYMKLNVDGASRGNPSPCGGGGIIRDGRNSFIYSFSNTYGTETNLVAKAMALLDSLHLVVALDLNKIMVESDSKILIDILNGDCKPRESFGLGCVEYMSLGIDRNSFVFIFTNKLTNRRMLLQNSVA</sequence>
<organism evidence="2 3">
    <name type="scientific">Nelumbo nucifera</name>
    <name type="common">Sacred lotus</name>
    <dbReference type="NCBI Taxonomy" id="4432"/>
    <lineage>
        <taxon>Eukaryota</taxon>
        <taxon>Viridiplantae</taxon>
        <taxon>Streptophyta</taxon>
        <taxon>Embryophyta</taxon>
        <taxon>Tracheophyta</taxon>
        <taxon>Spermatophyta</taxon>
        <taxon>Magnoliopsida</taxon>
        <taxon>Proteales</taxon>
        <taxon>Nelumbonaceae</taxon>
        <taxon>Nelumbo</taxon>
    </lineage>
</organism>
<evidence type="ECO:0000259" key="1">
    <source>
        <dbReference type="Pfam" id="PF13456"/>
    </source>
</evidence>
<dbReference type="AlphaFoldDB" id="A0A1U8AQR8"/>
<reference evidence="3" key="1">
    <citation type="submission" date="2025-08" db="UniProtKB">
        <authorList>
            <consortium name="RefSeq"/>
        </authorList>
    </citation>
    <scope>IDENTIFICATION</scope>
</reference>
<gene>
    <name evidence="3" type="primary">LOC104602891</name>
</gene>
<protein>
    <submittedName>
        <fullName evidence="3">Uncharacterized protein LOC104602891</fullName>
    </submittedName>
</protein>
<dbReference type="InterPro" id="IPR036397">
    <property type="entry name" value="RNaseH_sf"/>
</dbReference>
<dbReference type="eggNOG" id="KOG1075">
    <property type="taxonomic scope" value="Eukaryota"/>
</dbReference>
<dbReference type="GeneID" id="104602891"/>
<dbReference type="InterPro" id="IPR002156">
    <property type="entry name" value="RNaseH_domain"/>
</dbReference>
<evidence type="ECO:0000313" key="3">
    <source>
        <dbReference type="RefSeq" id="XP_010265050.1"/>
    </source>
</evidence>
<keyword evidence="2" id="KW-1185">Reference proteome</keyword>
<dbReference type="InterPro" id="IPR012337">
    <property type="entry name" value="RNaseH-like_sf"/>
</dbReference>
<dbReference type="InterPro" id="IPR053151">
    <property type="entry name" value="RNase_H-like"/>
</dbReference>
<accession>A0A1U8AQR8</accession>
<dbReference type="OrthoDB" id="1752183at2759"/>
<dbReference type="RefSeq" id="XP_010265050.1">
    <property type="nucleotide sequence ID" value="XM_010266748.1"/>
</dbReference>
<dbReference type="InParanoid" id="A0A1U8AQR8"/>
<dbReference type="PANTHER" id="PTHR47723">
    <property type="entry name" value="OS05G0353850 PROTEIN"/>
    <property type="match status" value="1"/>
</dbReference>
<feature type="domain" description="RNase H type-1" evidence="1">
    <location>
        <begin position="62"/>
        <end position="141"/>
    </location>
</feature>
<dbReference type="Gene3D" id="3.30.420.10">
    <property type="entry name" value="Ribonuclease H-like superfamily/Ribonuclease H"/>
    <property type="match status" value="1"/>
</dbReference>
<evidence type="ECO:0000313" key="2">
    <source>
        <dbReference type="Proteomes" id="UP000189703"/>
    </source>
</evidence>
<dbReference type="OMA" id="GRKIRHE"/>
<proteinExistence type="predicted"/>